<comment type="caution">
    <text evidence="1">The sequence shown here is derived from an EMBL/GenBank/DDBJ whole genome shotgun (WGS) entry which is preliminary data.</text>
</comment>
<feature type="non-terminal residue" evidence="1">
    <location>
        <position position="91"/>
    </location>
</feature>
<proteinExistence type="predicted"/>
<gene>
    <name evidence="1" type="primary">TAL1_2</name>
    <name evidence="1" type="ORF">EV182_004132</name>
</gene>
<accession>A0ACC1HQ21</accession>
<dbReference type="Proteomes" id="UP001145114">
    <property type="component" value="Unassembled WGS sequence"/>
</dbReference>
<reference evidence="1" key="1">
    <citation type="submission" date="2022-06" db="EMBL/GenBank/DDBJ databases">
        <title>Phylogenomic reconstructions and comparative analyses of Kickxellomycotina fungi.</title>
        <authorList>
            <person name="Reynolds N.K."/>
            <person name="Stajich J.E."/>
            <person name="Barry K."/>
            <person name="Grigoriev I.V."/>
            <person name="Crous P."/>
            <person name="Smith M.E."/>
        </authorList>
    </citation>
    <scope>NUCLEOTIDE SEQUENCE</scope>
    <source>
        <strain evidence="1">RSA 2271</strain>
    </source>
</reference>
<dbReference type="EMBL" id="JAMZIH010001207">
    <property type="protein sequence ID" value="KAJ1678396.1"/>
    <property type="molecule type" value="Genomic_DNA"/>
</dbReference>
<sequence length="91" mass="10032">MSNILEQLKQHTTVVADTGDFNSIANYRPTDATTNPSLILTASGKSEYAHLIDQAIQYAKSKSSDLEEQVEYAFDKLLILFGTEILKIVPG</sequence>
<organism evidence="1 2">
    <name type="scientific">Spiromyces aspiralis</name>
    <dbReference type="NCBI Taxonomy" id="68401"/>
    <lineage>
        <taxon>Eukaryota</taxon>
        <taxon>Fungi</taxon>
        <taxon>Fungi incertae sedis</taxon>
        <taxon>Zoopagomycota</taxon>
        <taxon>Kickxellomycotina</taxon>
        <taxon>Kickxellomycetes</taxon>
        <taxon>Kickxellales</taxon>
        <taxon>Kickxellaceae</taxon>
        <taxon>Spiromyces</taxon>
    </lineage>
</organism>
<name>A0ACC1HQ21_9FUNG</name>
<keyword evidence="2" id="KW-1185">Reference proteome</keyword>
<dbReference type="EC" id="2.2.1.2" evidence="1"/>
<evidence type="ECO:0000313" key="2">
    <source>
        <dbReference type="Proteomes" id="UP001145114"/>
    </source>
</evidence>
<evidence type="ECO:0000313" key="1">
    <source>
        <dbReference type="EMBL" id="KAJ1678396.1"/>
    </source>
</evidence>
<protein>
    <submittedName>
        <fullName evidence="1">Sedoheptulose-7-phosphate:D-glyceraldehyde-3-phosphate transaldolase</fullName>
        <ecNumber evidence="1">2.2.1.2</ecNumber>
    </submittedName>
</protein>
<keyword evidence="1" id="KW-0808">Transferase</keyword>